<dbReference type="InterPro" id="IPR036259">
    <property type="entry name" value="MFS_trans_sf"/>
</dbReference>
<evidence type="ECO:0000256" key="2">
    <source>
        <dbReference type="ARBA" id="ARBA00022448"/>
    </source>
</evidence>
<protein>
    <submittedName>
        <fullName evidence="3">Sugar transport protein 7</fullName>
    </submittedName>
</protein>
<dbReference type="InterPro" id="IPR045262">
    <property type="entry name" value="STP/PLT_plant"/>
</dbReference>
<comment type="similarity">
    <text evidence="1">Belongs to the major facilitator superfamily. Sugar transporter (TC 2.A.1.1) family.</text>
</comment>
<keyword evidence="2" id="KW-0813">Transport</keyword>
<evidence type="ECO:0000313" key="3">
    <source>
        <dbReference type="EnsemblPlants" id="EMT06616"/>
    </source>
</evidence>
<dbReference type="EnsemblPlants" id="EMT06616">
    <property type="protein sequence ID" value="EMT06616"/>
    <property type="gene ID" value="F775_19278"/>
</dbReference>
<dbReference type="PANTHER" id="PTHR23500">
    <property type="entry name" value="SOLUTE CARRIER FAMILY 2, FACILITATED GLUCOSE TRANSPORTER"/>
    <property type="match status" value="1"/>
</dbReference>
<accession>M8APX1</accession>
<dbReference type="GO" id="GO:0015144">
    <property type="term" value="F:carbohydrate transmembrane transporter activity"/>
    <property type="evidence" value="ECO:0007669"/>
    <property type="project" value="InterPro"/>
</dbReference>
<evidence type="ECO:0000256" key="1">
    <source>
        <dbReference type="ARBA" id="ARBA00010992"/>
    </source>
</evidence>
<dbReference type="Gene3D" id="1.20.1250.20">
    <property type="entry name" value="MFS general substrate transporter like domains"/>
    <property type="match status" value="1"/>
</dbReference>
<proteinExistence type="inferred from homology"/>
<sequence length="107" mass="11472">MAGSMAPLGVKKERAAEYKGHMTFAVAMACIVAAIGGSIFGYDIGISGVNTMDPFLQRFFPVVFQRKNSASVNNYCKYDNQALSAFTSILYLAGQVSTLVAAPAHRE</sequence>
<dbReference type="AlphaFoldDB" id="M8APX1"/>
<dbReference type="ExpressionAtlas" id="M8APX1">
    <property type="expression patterns" value="baseline"/>
</dbReference>
<organism evidence="3">
    <name type="scientific">Aegilops tauschii</name>
    <name type="common">Tausch's goatgrass</name>
    <name type="synonym">Aegilops squarrosa</name>
    <dbReference type="NCBI Taxonomy" id="37682"/>
    <lineage>
        <taxon>Eukaryota</taxon>
        <taxon>Viridiplantae</taxon>
        <taxon>Streptophyta</taxon>
        <taxon>Embryophyta</taxon>
        <taxon>Tracheophyta</taxon>
        <taxon>Spermatophyta</taxon>
        <taxon>Magnoliopsida</taxon>
        <taxon>Liliopsida</taxon>
        <taxon>Poales</taxon>
        <taxon>Poaceae</taxon>
        <taxon>BOP clade</taxon>
        <taxon>Pooideae</taxon>
        <taxon>Triticodae</taxon>
        <taxon>Triticeae</taxon>
        <taxon>Triticinae</taxon>
        <taxon>Aegilops</taxon>
    </lineage>
</organism>
<name>M8APX1_AEGTA</name>
<dbReference type="PANTHER" id="PTHR23500:SF458">
    <property type="entry name" value="MAJOR FACILITATOR SUPERFAMILY (MFS) PROFILE DOMAIN-CONTAINING PROTEIN"/>
    <property type="match status" value="1"/>
</dbReference>
<reference evidence="3" key="1">
    <citation type="submission" date="2015-06" db="UniProtKB">
        <authorList>
            <consortium name="EnsemblPlants"/>
        </authorList>
    </citation>
    <scope>IDENTIFICATION</scope>
</reference>